<dbReference type="OrthoDB" id="5148094at2759"/>
<gene>
    <name evidence="3" type="ORF">IMG5_195990</name>
</gene>
<dbReference type="EMBL" id="GL984360">
    <property type="protein sequence ID" value="EGR27417.1"/>
    <property type="molecule type" value="Genomic_DNA"/>
</dbReference>
<name>G0R515_ICHMU</name>
<dbReference type="InterPro" id="IPR021133">
    <property type="entry name" value="HEAT_type_2"/>
</dbReference>
<feature type="repeat" description="HEAT" evidence="2">
    <location>
        <begin position="388"/>
        <end position="425"/>
    </location>
</feature>
<keyword evidence="4" id="KW-1185">Reference proteome</keyword>
<dbReference type="PROSITE" id="PS50077">
    <property type="entry name" value="HEAT_REPEAT"/>
    <property type="match status" value="2"/>
</dbReference>
<dbReference type="OMA" id="PRDSEYC"/>
<dbReference type="PANTHER" id="PTHR23346:SF7">
    <property type="entry name" value="STALLED RIBOSOME SENSOR GCN1"/>
    <property type="match status" value="1"/>
</dbReference>
<dbReference type="eggNOG" id="KOG1242">
    <property type="taxonomic scope" value="Eukaryota"/>
</dbReference>
<dbReference type="GO" id="GO:0034198">
    <property type="term" value="P:cellular response to amino acid starvation"/>
    <property type="evidence" value="ECO:0007669"/>
    <property type="project" value="TreeGrafter"/>
</dbReference>
<dbReference type="STRING" id="857967.G0R515"/>
<feature type="repeat" description="HEAT" evidence="2">
    <location>
        <begin position="509"/>
        <end position="545"/>
    </location>
</feature>
<proteinExistence type="predicted"/>
<dbReference type="GO" id="GO:0006417">
    <property type="term" value="P:regulation of translation"/>
    <property type="evidence" value="ECO:0007669"/>
    <property type="project" value="TreeGrafter"/>
</dbReference>
<accession>G0R515</accession>
<organism evidence="3 4">
    <name type="scientific">Ichthyophthirius multifiliis</name>
    <name type="common">White spot disease agent</name>
    <name type="synonym">Ich</name>
    <dbReference type="NCBI Taxonomy" id="5932"/>
    <lineage>
        <taxon>Eukaryota</taxon>
        <taxon>Sar</taxon>
        <taxon>Alveolata</taxon>
        <taxon>Ciliophora</taxon>
        <taxon>Intramacronucleata</taxon>
        <taxon>Oligohymenophorea</taxon>
        <taxon>Hymenostomatida</taxon>
        <taxon>Ophryoglenina</taxon>
        <taxon>Ichthyophthirius</taxon>
    </lineage>
</organism>
<dbReference type="InterPro" id="IPR016024">
    <property type="entry name" value="ARM-type_fold"/>
</dbReference>
<keyword evidence="1" id="KW-0677">Repeat</keyword>
<dbReference type="Proteomes" id="UP000008983">
    <property type="component" value="Unassembled WGS sequence"/>
</dbReference>
<dbReference type="Pfam" id="PF24987">
    <property type="entry name" value="HEAT_EF3_N"/>
    <property type="match status" value="1"/>
</dbReference>
<dbReference type="GO" id="GO:0005829">
    <property type="term" value="C:cytosol"/>
    <property type="evidence" value="ECO:0007669"/>
    <property type="project" value="TreeGrafter"/>
</dbReference>
<evidence type="ECO:0000256" key="2">
    <source>
        <dbReference type="PROSITE-ProRule" id="PRU00103"/>
    </source>
</evidence>
<evidence type="ECO:0000313" key="3">
    <source>
        <dbReference type="EMBL" id="EGR27417.1"/>
    </source>
</evidence>
<dbReference type="InParanoid" id="G0R515"/>
<dbReference type="PANTHER" id="PTHR23346">
    <property type="entry name" value="TRANSLATIONAL ACTIVATOR GCN1-RELATED"/>
    <property type="match status" value="1"/>
</dbReference>
<evidence type="ECO:0000313" key="4">
    <source>
        <dbReference type="Proteomes" id="UP000008983"/>
    </source>
</evidence>
<dbReference type="AlphaFoldDB" id="G0R515"/>
<dbReference type="SUPFAM" id="SSF48371">
    <property type="entry name" value="ARM repeat"/>
    <property type="match status" value="2"/>
</dbReference>
<dbReference type="GO" id="GO:0019887">
    <property type="term" value="F:protein kinase regulator activity"/>
    <property type="evidence" value="ECO:0007669"/>
    <property type="project" value="TreeGrafter"/>
</dbReference>
<dbReference type="RefSeq" id="XP_004024327.1">
    <property type="nucleotide sequence ID" value="XM_004024278.1"/>
</dbReference>
<dbReference type="Gene3D" id="1.25.10.10">
    <property type="entry name" value="Leucine-rich Repeat Variant"/>
    <property type="match status" value="3"/>
</dbReference>
<sequence length="1229" mass="141041">MDINEDVRKLSSKVLKEFQYVINEEKINKFDIVSFVTLHSVENVEKFSQLSLDFINDNPLLQDVFFKKFTGAAEQCFDKNISEEALTFYPKYINLHINNIKEEQLQHVFNLLVQKYCAPQLNMLMDESLQCGIQLIKKFGQQHANQIVQVFDKYLKSNNPEDANKQISAIVFLGICAPFIKNKAIIETVSIKIILLFRNGSHDLQKSLAKCLYDLMNFFENSPALIEKTVQNLPFEPTYEQKRGQAYLISGLLKGLGIAQFEALNMFKYLETDSLDQKKDIPQKESRLLLLQALLDVFGRLFEPYIVKVMKILMFFFGETNEKLKDLAVSCTKLLMSRLTGYGVKIILPTLLCGLDESSWRAKYNNIWALGNMAFCSPKQMSQCLPQIVPSLSNAMSDTHPKIRECANESLTLIGSSIKNPEISEIVDILIKALSDPFDMNKYGLEILLQTRFVHYIDAPSLALVIPIVDYALAQNRETRPKEDACQVVGSISTLIKDPKDILPYMEILVGGLKSALADNNNEVRLFAAKAIGKISNTIGKQNTEIYFRFIKDIIESKTATSIERSGAAQALSEIMCILGLDYFKSQLPIIFEKMSDKQPWVKEGYIGIFVYVPVILKESFNAYIKDVLDATIEYVSDEEEKIREISLRVLRILIQNFGETQTELLCMPISEGLFSSNWRRRNSSAILCAEMLEILQKIVRQESNEMFEENIKRDESTLTYKQKVLHENFMSIYILRADEMEQIRLQCAQIWKNFVSNTPRTLKLGLPILMQKLIYAITKGGVVQAIARTAISNFCQKYGESFFQNVVDSLTLCIKEYKEKIDNQSMRGAILFFGEYCKNLQGLFLKQNQEILTNLLLENLYTKDALLRNSVFSAVKIITEKIGDNLVLKSLLQVIFEKVKQIKDEDPQYEIFAKIFDTLSQSKSERILQFIVPQIFQKPIPPLLIDVITNNAEIFAQIIYKYFRQQGQKSQHIANNGGIGIILEQIFDKNTDQSTKEALIYALNQITVNLDENDSNTFLLFIIDKIQDLNKTYFKNSLDEDQLEIILQISKFYLLNTPIHINEYNKDLINLITPYIFDSSKKNIIKQANPILGSIFAPINRRQYPELLSTFVLSLHTQLSLDKFKDIELIPGFNLGQEEGEGIQSIVEFLTQNIVYNPNKNFNDSMDFFYLLLKYTSLNNLQPFNFKLAGALIRVGNYRLEISEKERILETLVNKGFLQKSYIFIIIN</sequence>
<dbReference type="Pfam" id="PF24984">
    <property type="entry name" value="HEAT_EF3_GNC1"/>
    <property type="match status" value="1"/>
</dbReference>
<evidence type="ECO:0000256" key="1">
    <source>
        <dbReference type="ARBA" id="ARBA00022737"/>
    </source>
</evidence>
<protein>
    <submittedName>
        <fullName evidence="3">Uncharacterized protein</fullName>
    </submittedName>
</protein>
<dbReference type="GeneID" id="14903472"/>
<reference evidence="3 4" key="1">
    <citation type="submission" date="2011-07" db="EMBL/GenBank/DDBJ databases">
        <authorList>
            <person name="Coyne R."/>
            <person name="Brami D."/>
            <person name="Johnson J."/>
            <person name="Hostetler J."/>
            <person name="Hannick L."/>
            <person name="Clark T."/>
            <person name="Cassidy-Hanley D."/>
            <person name="Inman J."/>
        </authorList>
    </citation>
    <scope>NUCLEOTIDE SEQUENCE [LARGE SCALE GENOMIC DNA]</scope>
    <source>
        <strain evidence="3 4">G5</strain>
    </source>
</reference>
<dbReference type="InterPro" id="IPR011989">
    <property type="entry name" value="ARM-like"/>
</dbReference>